<dbReference type="EMBL" id="CAJNOO010001489">
    <property type="protein sequence ID" value="CAF1160751.1"/>
    <property type="molecule type" value="Genomic_DNA"/>
</dbReference>
<dbReference type="PROSITE" id="PS51125">
    <property type="entry name" value="NHL"/>
    <property type="match status" value="1"/>
</dbReference>
<dbReference type="SUPFAM" id="SSF101898">
    <property type="entry name" value="NHL repeat"/>
    <property type="match status" value="1"/>
</dbReference>
<evidence type="ECO:0000256" key="1">
    <source>
        <dbReference type="ARBA" id="ARBA00022737"/>
    </source>
</evidence>
<accession>A0A814TFN9</accession>
<dbReference type="GO" id="GO:0061630">
    <property type="term" value="F:ubiquitin protein ligase activity"/>
    <property type="evidence" value="ECO:0007669"/>
    <property type="project" value="TreeGrafter"/>
</dbReference>
<dbReference type="InterPro" id="IPR001258">
    <property type="entry name" value="NHL_repeat"/>
</dbReference>
<dbReference type="Gene3D" id="2.120.10.30">
    <property type="entry name" value="TolB, C-terminal domain"/>
    <property type="match status" value="2"/>
</dbReference>
<keyword evidence="3" id="KW-0732">Signal</keyword>
<dbReference type="GO" id="GO:0043161">
    <property type="term" value="P:proteasome-mediated ubiquitin-dependent protein catabolic process"/>
    <property type="evidence" value="ECO:0007669"/>
    <property type="project" value="TreeGrafter"/>
</dbReference>
<evidence type="ECO:0000313" key="4">
    <source>
        <dbReference type="EMBL" id="CAF1160751.1"/>
    </source>
</evidence>
<evidence type="ECO:0000313" key="5">
    <source>
        <dbReference type="Proteomes" id="UP000663882"/>
    </source>
</evidence>
<name>A0A814TFN9_9BILA</name>
<gene>
    <name evidence="4" type="ORF">RFH988_LOCUS22424</name>
</gene>
<dbReference type="CDD" id="cd05819">
    <property type="entry name" value="NHL"/>
    <property type="match status" value="1"/>
</dbReference>
<dbReference type="GO" id="GO:0000209">
    <property type="term" value="P:protein polyubiquitination"/>
    <property type="evidence" value="ECO:0007669"/>
    <property type="project" value="TreeGrafter"/>
</dbReference>
<dbReference type="AlphaFoldDB" id="A0A814TFN9"/>
<comment type="caution">
    <text evidence="4">The sequence shown here is derived from an EMBL/GenBank/DDBJ whole genome shotgun (WGS) entry which is preliminary data.</text>
</comment>
<evidence type="ECO:0000256" key="3">
    <source>
        <dbReference type="SAM" id="SignalP"/>
    </source>
</evidence>
<organism evidence="4 5">
    <name type="scientific">Rotaria sordida</name>
    <dbReference type="NCBI Taxonomy" id="392033"/>
    <lineage>
        <taxon>Eukaryota</taxon>
        <taxon>Metazoa</taxon>
        <taxon>Spiralia</taxon>
        <taxon>Gnathifera</taxon>
        <taxon>Rotifera</taxon>
        <taxon>Eurotatoria</taxon>
        <taxon>Bdelloidea</taxon>
        <taxon>Philodinida</taxon>
        <taxon>Philodinidae</taxon>
        <taxon>Rotaria</taxon>
    </lineage>
</organism>
<dbReference type="InterPro" id="IPR011042">
    <property type="entry name" value="6-blade_b-propeller_TolB-like"/>
</dbReference>
<dbReference type="PANTHER" id="PTHR24104">
    <property type="entry name" value="E3 UBIQUITIN-PROTEIN LIGASE NHLRC1-RELATED"/>
    <property type="match status" value="1"/>
</dbReference>
<dbReference type="GO" id="GO:0008270">
    <property type="term" value="F:zinc ion binding"/>
    <property type="evidence" value="ECO:0007669"/>
    <property type="project" value="UniProtKB-KW"/>
</dbReference>
<dbReference type="InterPro" id="IPR050952">
    <property type="entry name" value="TRIM-NHL_E3_ligases"/>
</dbReference>
<keyword evidence="1" id="KW-0677">Repeat</keyword>
<feature type="signal peptide" evidence="3">
    <location>
        <begin position="1"/>
        <end position="23"/>
    </location>
</feature>
<dbReference type="Proteomes" id="UP000663882">
    <property type="component" value="Unassembled WGS sequence"/>
</dbReference>
<protein>
    <submittedName>
        <fullName evidence="4">Uncharacterized protein</fullName>
    </submittedName>
</protein>
<evidence type="ECO:0000256" key="2">
    <source>
        <dbReference type="PROSITE-ProRule" id="PRU00504"/>
    </source>
</evidence>
<reference evidence="4" key="1">
    <citation type="submission" date="2021-02" db="EMBL/GenBank/DDBJ databases">
        <authorList>
            <person name="Nowell W R."/>
        </authorList>
    </citation>
    <scope>NUCLEOTIDE SEQUENCE</scope>
</reference>
<feature type="repeat" description="NHL" evidence="2">
    <location>
        <begin position="157"/>
        <end position="198"/>
    </location>
</feature>
<proteinExistence type="predicted"/>
<dbReference type="Pfam" id="PF01436">
    <property type="entry name" value="NHL"/>
    <property type="match status" value="1"/>
</dbReference>
<feature type="chain" id="PRO_5032797532" evidence="3">
    <location>
        <begin position="24"/>
        <end position="461"/>
    </location>
</feature>
<sequence length="461" mass="52074">MMFSTVVHCFVFVLFSLTVRVKSQFCNGISQYGRCSTNSACACYHIAGATDIGICADEVVNCAELVACEHSSNLCYDRNHRCVHHPQCHNLPVCYPVPSFNRQLCPPIPTMNNTTISTIPIITATTTTTTTTATQQLVFPNISVDARWTQNGVTIAGASGSGRGVDQLNLPRGLFVDDNQTIIIADTDNHRIVQWKMNDTKGQVVAGNRGQGNRFDQLYWPTDVLIDEETDSIIICDRGNRRVLRWSRPSDTFGIILIHNISCYGLFMDDQRYLYISEDDKYEVRRYKIGDKNGTIVAGGNGDGVGLNQFKWPTYIFVDQQETVYVSDTDNHRVMKWNKGAKEGIVVAGGQGHGKTLTQLWNPNGLFHPPSATVIRRRRVIESIYIDVQQKKNIFKKFIDLFYGTQPSMIYELGLKFLYVYDGLFNYREGHMVNVDCQLDEHGPQLTLIFNYKNQLTFVQV</sequence>
<dbReference type="OrthoDB" id="342730at2759"/>
<dbReference type="PANTHER" id="PTHR24104:SF25">
    <property type="entry name" value="PROTEIN LIN-41"/>
    <property type="match status" value="1"/>
</dbReference>